<evidence type="ECO:0000313" key="3">
    <source>
        <dbReference type="Proteomes" id="UP000813462"/>
    </source>
</evidence>
<dbReference type="Pfam" id="PF14009">
    <property type="entry name" value="PADRE"/>
    <property type="match status" value="1"/>
</dbReference>
<gene>
    <name evidence="2" type="ORF">FEM48_Zijuj04G0181300</name>
</gene>
<reference evidence="2" key="1">
    <citation type="journal article" date="2021" name="Front. Plant Sci.">
        <title>Chromosome-Scale Genome Assembly for Chinese Sour Jujube and Insights Into Its Genome Evolution and Domestication Signature.</title>
        <authorList>
            <person name="Shen L.-Y."/>
            <person name="Luo H."/>
            <person name="Wang X.-L."/>
            <person name="Wang X.-M."/>
            <person name="Qiu X.-J."/>
            <person name="Liu H."/>
            <person name="Zhou S.-S."/>
            <person name="Jia K.-H."/>
            <person name="Nie S."/>
            <person name="Bao Y.-T."/>
            <person name="Zhang R.-G."/>
            <person name="Yun Q.-Z."/>
            <person name="Chai Y.-H."/>
            <person name="Lu J.-Y."/>
            <person name="Li Y."/>
            <person name="Zhao S.-W."/>
            <person name="Mao J.-F."/>
            <person name="Jia S.-G."/>
            <person name="Mao Y.-M."/>
        </authorList>
    </citation>
    <scope>NUCLEOTIDE SEQUENCE</scope>
    <source>
        <strain evidence="2">AT0</strain>
        <tissue evidence="2">Leaf</tissue>
    </source>
</reference>
<keyword evidence="1" id="KW-0472">Membrane</keyword>
<evidence type="ECO:0000313" key="2">
    <source>
        <dbReference type="EMBL" id="KAH7533907.1"/>
    </source>
</evidence>
<name>A0A978VLD8_ZIZJJ</name>
<sequence>MSLRIGRRFSTINADEDLEIGNVYIMFPMNRVNSIVTPGDMGAPFITANFVMKQRVSGGKVKSLPELGVKFYITVEAETDNNSGDCAEVILIKDDTDTITERQNLCFIPLSQYFITDYVGGLFVLLPSLSISAVVLIRH</sequence>
<keyword evidence="1" id="KW-1133">Transmembrane helix</keyword>
<comment type="caution">
    <text evidence="2">The sequence shown here is derived from an EMBL/GenBank/DDBJ whole genome shotgun (WGS) entry which is preliminary data.</text>
</comment>
<accession>A0A978VLD8</accession>
<evidence type="ECO:0000256" key="1">
    <source>
        <dbReference type="SAM" id="Phobius"/>
    </source>
</evidence>
<keyword evidence="1" id="KW-0812">Transmembrane</keyword>
<proteinExistence type="predicted"/>
<dbReference type="EMBL" id="JAEACU010000004">
    <property type="protein sequence ID" value="KAH7533907.1"/>
    <property type="molecule type" value="Genomic_DNA"/>
</dbReference>
<organism evidence="2 3">
    <name type="scientific">Ziziphus jujuba var. spinosa</name>
    <dbReference type="NCBI Taxonomy" id="714518"/>
    <lineage>
        <taxon>Eukaryota</taxon>
        <taxon>Viridiplantae</taxon>
        <taxon>Streptophyta</taxon>
        <taxon>Embryophyta</taxon>
        <taxon>Tracheophyta</taxon>
        <taxon>Spermatophyta</taxon>
        <taxon>Magnoliopsida</taxon>
        <taxon>eudicotyledons</taxon>
        <taxon>Gunneridae</taxon>
        <taxon>Pentapetalae</taxon>
        <taxon>rosids</taxon>
        <taxon>fabids</taxon>
        <taxon>Rosales</taxon>
        <taxon>Rhamnaceae</taxon>
        <taxon>Paliureae</taxon>
        <taxon>Ziziphus</taxon>
    </lineage>
</organism>
<feature type="transmembrane region" description="Helical" evidence="1">
    <location>
        <begin position="118"/>
        <end position="137"/>
    </location>
</feature>
<dbReference type="InterPro" id="IPR025322">
    <property type="entry name" value="PADRE_dom"/>
</dbReference>
<protein>
    <submittedName>
        <fullName evidence="2">Uncharacterized protein</fullName>
    </submittedName>
</protein>
<dbReference type="Proteomes" id="UP000813462">
    <property type="component" value="Unassembled WGS sequence"/>
</dbReference>
<dbReference type="AlphaFoldDB" id="A0A978VLD8"/>